<accession>A0ABZ2PD92</accession>
<feature type="region of interest" description="Disordered" evidence="3">
    <location>
        <begin position="1"/>
        <end position="47"/>
    </location>
</feature>
<evidence type="ECO:0000256" key="3">
    <source>
        <dbReference type="SAM" id="MobiDB-lite"/>
    </source>
</evidence>
<dbReference type="EMBL" id="CP147846">
    <property type="protein sequence ID" value="WXG66917.1"/>
    <property type="molecule type" value="Genomic_DNA"/>
</dbReference>
<evidence type="ECO:0000256" key="4">
    <source>
        <dbReference type="SAM" id="Phobius"/>
    </source>
</evidence>
<gene>
    <name evidence="5" type="ORF">WDS16_16765</name>
</gene>
<organism evidence="5 6">
    <name type="scientific">Rhodococcus sovatensis</name>
    <dbReference type="NCBI Taxonomy" id="1805840"/>
    <lineage>
        <taxon>Bacteria</taxon>
        <taxon>Bacillati</taxon>
        <taxon>Actinomycetota</taxon>
        <taxon>Actinomycetes</taxon>
        <taxon>Mycobacteriales</taxon>
        <taxon>Nocardiaceae</taxon>
        <taxon>Rhodococcus</taxon>
    </lineage>
</organism>
<feature type="compositionally biased region" description="Low complexity" evidence="3">
    <location>
        <begin position="34"/>
        <end position="47"/>
    </location>
</feature>
<comment type="subcellular location">
    <subcellularLocation>
        <location evidence="1">Membrane</location>
    </subcellularLocation>
</comment>
<dbReference type="Proteomes" id="UP001432000">
    <property type="component" value="Chromosome"/>
</dbReference>
<feature type="compositionally biased region" description="Low complexity" evidence="3">
    <location>
        <begin position="85"/>
        <end position="103"/>
    </location>
</feature>
<reference evidence="5 6" key="1">
    <citation type="submission" date="2024-03" db="EMBL/GenBank/DDBJ databases">
        <title>Natural products discovery in diverse microorganisms through a two-stage MS feature dereplication strategy.</title>
        <authorList>
            <person name="Zhang R."/>
        </authorList>
    </citation>
    <scope>NUCLEOTIDE SEQUENCE [LARGE SCALE GENOMIC DNA]</scope>
    <source>
        <strain evidence="5 6">18930</strain>
    </source>
</reference>
<keyword evidence="4" id="KW-1133">Transmembrane helix</keyword>
<name>A0ABZ2PD92_9NOCA</name>
<keyword evidence="4" id="KW-0812">Transmembrane</keyword>
<protein>
    <recommendedName>
        <fullName evidence="7">Mce-associated membrane protein</fullName>
    </recommendedName>
</protein>
<feature type="transmembrane region" description="Helical" evidence="4">
    <location>
        <begin position="141"/>
        <end position="163"/>
    </location>
</feature>
<evidence type="ECO:0000256" key="2">
    <source>
        <dbReference type="ARBA" id="ARBA00023136"/>
    </source>
</evidence>
<sequence length="299" mass="31213">MPPQRRKIVPPNTTSKARKKVAGAGRKVEDSQPPTTDTAETAATADATTADAVVADAATAEPAVVDSAPEATAEADTVKADTVKADTAGTDTAGADTAATDTVQADKPSLDKKKSVAGETPKDAEAPEVDSESSTSGRTRWMPTIVVGVVAALLIAFATVAAMKPGTSVENAAWVDQATSAEVTRAATEGLTALYRYNWETIDDDLAKAREYMGPTLQEQTNQFLDAIKSGAVQTQTATEVDVMDIGLTRLEADKAEVLANMNVSSTRAGAAYDSAMFPIMVNMELIDGKWVVSATELK</sequence>
<proteinExistence type="predicted"/>
<evidence type="ECO:0000313" key="6">
    <source>
        <dbReference type="Proteomes" id="UP001432000"/>
    </source>
</evidence>
<dbReference type="RefSeq" id="WP_338886353.1">
    <property type="nucleotide sequence ID" value="NZ_CP147846.1"/>
</dbReference>
<feature type="region of interest" description="Disordered" evidence="3">
    <location>
        <begin position="60"/>
        <end position="137"/>
    </location>
</feature>
<keyword evidence="6" id="KW-1185">Reference proteome</keyword>
<dbReference type="PANTHER" id="PTHR37042">
    <property type="entry name" value="OUTER MEMBRANE PROTEIN RV1973"/>
    <property type="match status" value="1"/>
</dbReference>
<keyword evidence="2 4" id="KW-0472">Membrane</keyword>
<evidence type="ECO:0000313" key="5">
    <source>
        <dbReference type="EMBL" id="WXG66917.1"/>
    </source>
</evidence>
<evidence type="ECO:0008006" key="7">
    <source>
        <dbReference type="Google" id="ProtNLM"/>
    </source>
</evidence>
<dbReference type="PANTHER" id="PTHR37042:SF4">
    <property type="entry name" value="OUTER MEMBRANE PROTEIN RV1973"/>
    <property type="match status" value="1"/>
</dbReference>
<evidence type="ECO:0000256" key="1">
    <source>
        <dbReference type="ARBA" id="ARBA00004370"/>
    </source>
</evidence>
<feature type="compositionally biased region" description="Basic and acidic residues" evidence="3">
    <location>
        <begin position="108"/>
        <end position="125"/>
    </location>
</feature>